<comment type="catalytic activity">
    <reaction evidence="1">
        <text>ATP + protein L-histidine = ADP + protein N-phospho-L-histidine.</text>
        <dbReference type="EC" id="2.7.13.3"/>
    </reaction>
</comment>
<dbReference type="InterPro" id="IPR050428">
    <property type="entry name" value="TCS_sensor_his_kinase"/>
</dbReference>
<dbReference type="GO" id="GO:0004673">
    <property type="term" value="F:protein histidine kinase activity"/>
    <property type="evidence" value="ECO:0007669"/>
    <property type="project" value="UniProtKB-EC"/>
</dbReference>
<evidence type="ECO:0000256" key="5">
    <source>
        <dbReference type="ARBA" id="ARBA00022777"/>
    </source>
</evidence>
<dbReference type="AlphaFoldDB" id="A0A9W6ULD1"/>
<evidence type="ECO:0000256" key="2">
    <source>
        <dbReference type="ARBA" id="ARBA00012438"/>
    </source>
</evidence>
<feature type="compositionally biased region" description="Polar residues" evidence="6">
    <location>
        <begin position="61"/>
        <end position="70"/>
    </location>
</feature>
<evidence type="ECO:0000256" key="1">
    <source>
        <dbReference type="ARBA" id="ARBA00000085"/>
    </source>
</evidence>
<dbReference type="PANTHER" id="PTHR45436">
    <property type="entry name" value="SENSOR HISTIDINE KINASE YKOH"/>
    <property type="match status" value="1"/>
</dbReference>
<accession>A0A9W6ULD1</accession>
<evidence type="ECO:0000313" key="7">
    <source>
        <dbReference type="EMBL" id="GLU50538.1"/>
    </source>
</evidence>
<comment type="caution">
    <text evidence="7">The sequence shown here is derived from an EMBL/GenBank/DDBJ whole genome shotgun (WGS) entry which is preliminary data.</text>
</comment>
<sequence length="236" mass="25435">MRLGLFVVSHLAQRHNIKVRLRASPYGGVQAIVLLPTTLITDEAPALEAAPAAKNPVLPSRSITRGSTTRPLRVAARVPAGARNTEDQATEGVSDEDKDALSTGPTAGSTSPLGLLPRRDPGANAFPGHQPEITMVKPAPAAEPEQDLEPEQEPVGYDIRPELPRRTPQANLAPQLLDDNAPSTPEPPADEDAERSTRLRRTMSAFQQGTRRGRLAGQQQRTNDTEHHTDKDSNTP</sequence>
<evidence type="ECO:0000256" key="4">
    <source>
        <dbReference type="ARBA" id="ARBA00022679"/>
    </source>
</evidence>
<dbReference type="Proteomes" id="UP001165092">
    <property type="component" value="Unassembled WGS sequence"/>
</dbReference>
<evidence type="ECO:0000256" key="6">
    <source>
        <dbReference type="SAM" id="MobiDB-lite"/>
    </source>
</evidence>
<keyword evidence="4" id="KW-0808">Transferase</keyword>
<dbReference type="PANTHER" id="PTHR45436:SF5">
    <property type="entry name" value="SENSOR HISTIDINE KINASE TRCS"/>
    <property type="match status" value="1"/>
</dbReference>
<keyword evidence="3" id="KW-0597">Phosphoprotein</keyword>
<feature type="compositionally biased region" description="Basic and acidic residues" evidence="6">
    <location>
        <begin position="223"/>
        <end position="236"/>
    </location>
</feature>
<feature type="region of interest" description="Disordered" evidence="6">
    <location>
        <begin position="58"/>
        <end position="236"/>
    </location>
</feature>
<keyword evidence="8" id="KW-1185">Reference proteome</keyword>
<protein>
    <recommendedName>
        <fullName evidence="2">histidine kinase</fullName>
        <ecNumber evidence="2">2.7.13.3</ecNumber>
    </recommendedName>
</protein>
<gene>
    <name evidence="7" type="ORF">Nans01_48890</name>
</gene>
<proteinExistence type="predicted"/>
<keyword evidence="5" id="KW-0418">Kinase</keyword>
<name>A0A9W6ULD1_9ACTN</name>
<dbReference type="GO" id="GO:0000160">
    <property type="term" value="P:phosphorelay signal transduction system"/>
    <property type="evidence" value="ECO:0007669"/>
    <property type="project" value="TreeGrafter"/>
</dbReference>
<reference evidence="7" key="1">
    <citation type="submission" date="2023-02" db="EMBL/GenBank/DDBJ databases">
        <title>Nocardiopsis ansamitocini NBRC 112285.</title>
        <authorList>
            <person name="Ichikawa N."/>
            <person name="Sato H."/>
            <person name="Tonouchi N."/>
        </authorList>
    </citation>
    <scope>NUCLEOTIDE SEQUENCE</scope>
    <source>
        <strain evidence="7">NBRC 112285</strain>
    </source>
</reference>
<feature type="compositionally biased region" description="Polar residues" evidence="6">
    <location>
        <begin position="103"/>
        <end position="112"/>
    </location>
</feature>
<evidence type="ECO:0000256" key="3">
    <source>
        <dbReference type="ARBA" id="ARBA00022553"/>
    </source>
</evidence>
<organism evidence="7 8">
    <name type="scientific">Nocardiopsis ansamitocini</name>
    <dbReference type="NCBI Taxonomy" id="1670832"/>
    <lineage>
        <taxon>Bacteria</taxon>
        <taxon>Bacillati</taxon>
        <taxon>Actinomycetota</taxon>
        <taxon>Actinomycetes</taxon>
        <taxon>Streptosporangiales</taxon>
        <taxon>Nocardiopsidaceae</taxon>
        <taxon>Nocardiopsis</taxon>
    </lineage>
</organism>
<evidence type="ECO:0000313" key="8">
    <source>
        <dbReference type="Proteomes" id="UP001165092"/>
    </source>
</evidence>
<dbReference type="EMBL" id="BSQG01000033">
    <property type="protein sequence ID" value="GLU50538.1"/>
    <property type="molecule type" value="Genomic_DNA"/>
</dbReference>
<dbReference type="EC" id="2.7.13.3" evidence="2"/>
<dbReference type="GO" id="GO:0005886">
    <property type="term" value="C:plasma membrane"/>
    <property type="evidence" value="ECO:0007669"/>
    <property type="project" value="TreeGrafter"/>
</dbReference>